<keyword evidence="1" id="KW-1133">Transmembrane helix</keyword>
<dbReference type="HOGENOM" id="CLU_2537742_0_0_0"/>
<proteinExistence type="predicted"/>
<reference evidence="2 3" key="1">
    <citation type="journal article" date="2014" name="Genome Announc.">
        <title>Genome Sequence and Methylome of Soil Bacterium Gemmatirosa kalamazoonensis KBS708T, a Member of the Rarely Cultivated Gemmatimonadetes Phylum.</title>
        <authorList>
            <person name="Debruyn J.M."/>
            <person name="Radosevich M."/>
            <person name="Wommack K.E."/>
            <person name="Polson S.W."/>
            <person name="Hauser L.J."/>
            <person name="Fawaz M.N."/>
            <person name="Korlach J."/>
            <person name="Tsai Y.C."/>
        </authorList>
    </citation>
    <scope>NUCLEOTIDE SEQUENCE [LARGE SCALE GENOMIC DNA]</scope>
    <source>
        <strain evidence="2 3">KBS708</strain>
    </source>
</reference>
<keyword evidence="3" id="KW-1185">Reference proteome</keyword>
<protein>
    <submittedName>
        <fullName evidence="2">Uncharacterized protein</fullName>
    </submittedName>
</protein>
<dbReference type="InParanoid" id="W0RH49"/>
<accession>W0RH49</accession>
<name>W0RH49_9BACT</name>
<dbReference type="Proteomes" id="UP000019151">
    <property type="component" value="Chromosome"/>
</dbReference>
<dbReference type="KEGG" id="gba:J421_1166"/>
<dbReference type="AlphaFoldDB" id="W0RH49"/>
<sequence>MRVRRAREDHRPIAPPILLLVARVALCVVCALALLGPAESGPFGRMAFGGRATVAVVALIAFTALGVVEYRWLSATRRTSHVD</sequence>
<evidence type="ECO:0000256" key="1">
    <source>
        <dbReference type="SAM" id="Phobius"/>
    </source>
</evidence>
<keyword evidence="1" id="KW-0812">Transmembrane</keyword>
<evidence type="ECO:0000313" key="3">
    <source>
        <dbReference type="Proteomes" id="UP000019151"/>
    </source>
</evidence>
<evidence type="ECO:0000313" key="2">
    <source>
        <dbReference type="EMBL" id="AHG88703.1"/>
    </source>
</evidence>
<feature type="transmembrane region" description="Helical" evidence="1">
    <location>
        <begin position="48"/>
        <end position="68"/>
    </location>
</feature>
<feature type="transmembrane region" description="Helical" evidence="1">
    <location>
        <begin position="12"/>
        <end position="36"/>
    </location>
</feature>
<dbReference type="EMBL" id="CP007128">
    <property type="protein sequence ID" value="AHG88703.1"/>
    <property type="molecule type" value="Genomic_DNA"/>
</dbReference>
<dbReference type="STRING" id="861299.J421_1166"/>
<keyword evidence="1" id="KW-0472">Membrane</keyword>
<gene>
    <name evidence="2" type="ORF">J421_1166</name>
</gene>
<organism evidence="2 3">
    <name type="scientific">Gemmatirosa kalamazoonensis</name>
    <dbReference type="NCBI Taxonomy" id="861299"/>
    <lineage>
        <taxon>Bacteria</taxon>
        <taxon>Pseudomonadati</taxon>
        <taxon>Gemmatimonadota</taxon>
        <taxon>Gemmatimonadia</taxon>
        <taxon>Gemmatimonadales</taxon>
        <taxon>Gemmatimonadaceae</taxon>
        <taxon>Gemmatirosa</taxon>
    </lineage>
</organism>